<dbReference type="GO" id="GO:0046677">
    <property type="term" value="P:response to antibiotic"/>
    <property type="evidence" value="ECO:0007669"/>
    <property type="project" value="UniProtKB-KW"/>
</dbReference>
<dbReference type="STRING" id="561720.SAMN06275492_10298"/>
<evidence type="ECO:0000256" key="8">
    <source>
        <dbReference type="ARBA" id="ARBA00023136"/>
    </source>
</evidence>
<dbReference type="PANTHER" id="PTHR43823">
    <property type="entry name" value="SPORULATION PROTEIN YKVU"/>
    <property type="match status" value="1"/>
</dbReference>
<feature type="transmembrane region" description="Helical" evidence="10">
    <location>
        <begin position="351"/>
        <end position="375"/>
    </location>
</feature>
<evidence type="ECO:0000256" key="7">
    <source>
        <dbReference type="ARBA" id="ARBA00022989"/>
    </source>
</evidence>
<evidence type="ECO:0000256" key="10">
    <source>
        <dbReference type="SAM" id="Phobius"/>
    </source>
</evidence>
<evidence type="ECO:0000256" key="1">
    <source>
        <dbReference type="ARBA" id="ARBA00004651"/>
    </source>
</evidence>
<dbReference type="InterPro" id="IPR048279">
    <property type="entry name" value="MdtK-like"/>
</dbReference>
<feature type="transmembrane region" description="Helical" evidence="10">
    <location>
        <begin position="59"/>
        <end position="80"/>
    </location>
</feature>
<feature type="transmembrane region" description="Helical" evidence="10">
    <location>
        <begin position="21"/>
        <end position="47"/>
    </location>
</feature>
<keyword evidence="12" id="KW-1185">Reference proteome</keyword>
<accession>A0A1X7IJS1</accession>
<evidence type="ECO:0000313" key="12">
    <source>
        <dbReference type="Proteomes" id="UP000193355"/>
    </source>
</evidence>
<keyword evidence="6 10" id="KW-0812">Transmembrane</keyword>
<dbReference type="Pfam" id="PF01554">
    <property type="entry name" value="MatE"/>
    <property type="match status" value="2"/>
</dbReference>
<gene>
    <name evidence="11" type="ORF">SAMN06275492_10298</name>
</gene>
<dbReference type="CDD" id="cd13143">
    <property type="entry name" value="MATE_MepA_like"/>
    <property type="match status" value="1"/>
</dbReference>
<organism evidence="11 12">
    <name type="scientific">Dethiosulfovibrio salsuginis</name>
    <dbReference type="NCBI Taxonomy" id="561720"/>
    <lineage>
        <taxon>Bacteria</taxon>
        <taxon>Thermotogati</taxon>
        <taxon>Synergistota</taxon>
        <taxon>Synergistia</taxon>
        <taxon>Synergistales</taxon>
        <taxon>Dethiosulfovibrionaceae</taxon>
        <taxon>Dethiosulfovibrio</taxon>
    </lineage>
</organism>
<name>A0A1X7IJS1_9BACT</name>
<feature type="transmembrane region" description="Helical" evidence="10">
    <location>
        <begin position="316"/>
        <end position="339"/>
    </location>
</feature>
<dbReference type="InterPro" id="IPR045070">
    <property type="entry name" value="MATE_MepA-like"/>
</dbReference>
<feature type="transmembrane region" description="Helical" evidence="10">
    <location>
        <begin position="100"/>
        <end position="125"/>
    </location>
</feature>
<evidence type="ECO:0000256" key="2">
    <source>
        <dbReference type="ARBA" id="ARBA00008417"/>
    </source>
</evidence>
<keyword evidence="9" id="KW-0046">Antibiotic resistance</keyword>
<proteinExistence type="inferred from homology"/>
<feature type="transmembrane region" description="Helical" evidence="10">
    <location>
        <begin position="413"/>
        <end position="435"/>
    </location>
</feature>
<feature type="transmembrane region" description="Helical" evidence="10">
    <location>
        <begin position="272"/>
        <end position="295"/>
    </location>
</feature>
<keyword evidence="4" id="KW-0813">Transport</keyword>
<dbReference type="GO" id="GO:0042910">
    <property type="term" value="F:xenobiotic transmembrane transporter activity"/>
    <property type="evidence" value="ECO:0007669"/>
    <property type="project" value="InterPro"/>
</dbReference>
<evidence type="ECO:0000256" key="4">
    <source>
        <dbReference type="ARBA" id="ARBA00022448"/>
    </source>
</evidence>
<dbReference type="InterPro" id="IPR051327">
    <property type="entry name" value="MATE_MepA_subfamily"/>
</dbReference>
<reference evidence="12" key="1">
    <citation type="submission" date="2017-04" db="EMBL/GenBank/DDBJ databases">
        <authorList>
            <person name="Varghese N."/>
            <person name="Submissions S."/>
        </authorList>
    </citation>
    <scope>NUCLEOTIDE SEQUENCE [LARGE SCALE GENOMIC DNA]</scope>
    <source>
        <strain evidence="12">USBA 82</strain>
    </source>
</reference>
<keyword evidence="5" id="KW-1003">Cell membrane</keyword>
<evidence type="ECO:0000256" key="6">
    <source>
        <dbReference type="ARBA" id="ARBA00022692"/>
    </source>
</evidence>
<dbReference type="GO" id="GO:0005886">
    <property type="term" value="C:plasma membrane"/>
    <property type="evidence" value="ECO:0007669"/>
    <property type="project" value="UniProtKB-SubCell"/>
</dbReference>
<evidence type="ECO:0000256" key="9">
    <source>
        <dbReference type="ARBA" id="ARBA00023251"/>
    </source>
</evidence>
<protein>
    <recommendedName>
        <fullName evidence="3">Multidrug export protein MepA</fullName>
    </recommendedName>
</protein>
<keyword evidence="7 10" id="KW-1133">Transmembrane helix</keyword>
<dbReference type="InterPro" id="IPR002528">
    <property type="entry name" value="MATE_fam"/>
</dbReference>
<comment type="similarity">
    <text evidence="2">Belongs to the multi antimicrobial extrusion (MATE) (TC 2.A.66.1) family. MepA subfamily.</text>
</comment>
<dbReference type="AlphaFoldDB" id="A0A1X7IJS1"/>
<sequence>MQRHNKDLLANCPVGKLLIKLSLPSIIGLVLQMTYSLTDTFFVALWIGDGAVAALAVSFPIQLVMVAFAQGFGIGGATLVGKYLGSKEGEKANEVLKNTFILTGTTSIALSTGAILGLTNLLYALGASHATQPLAQAYASITLLGTPFLSFSIAANSMARAEGNASIAMKTLIISSLANVVLDPLFIKFMDMGIAGAAWATIIAQAGSALWMAGYLRSKSVLKLRAPYLKVDKGTVKNILSIGSSAFVRQGAGSVTAAFMNRLLADLGGDPAVAAMGILGRITTFAYMPLFGLVQGMMPIVSHNLGAKEDCRVLRAINLSILWGTGLCIAGSIPLILWPESVLLFFSSGDTLSIAVAASPYIALSMPLSGFQVVLSGMYQAMDRGKAAFLLDLNRRVLVIVPLAWIMSLRYGIMGIFWSFPLTEVISGTISLGIFRSIRLKMIKACLRDRP</sequence>
<dbReference type="RefSeq" id="WP_085543715.1">
    <property type="nucleotide sequence ID" value="NZ_FXBB01000002.1"/>
</dbReference>
<dbReference type="EMBL" id="FXBB01000002">
    <property type="protein sequence ID" value="SMG14656.1"/>
    <property type="molecule type" value="Genomic_DNA"/>
</dbReference>
<feature type="transmembrane region" description="Helical" evidence="10">
    <location>
        <begin position="193"/>
        <end position="218"/>
    </location>
</feature>
<keyword evidence="8 10" id="KW-0472">Membrane</keyword>
<evidence type="ECO:0000256" key="3">
    <source>
        <dbReference type="ARBA" id="ARBA00022106"/>
    </source>
</evidence>
<feature type="transmembrane region" description="Helical" evidence="10">
    <location>
        <begin position="137"/>
        <end position="155"/>
    </location>
</feature>
<dbReference type="OrthoDB" id="3432at2"/>
<comment type="subcellular location">
    <subcellularLocation>
        <location evidence="1">Cell membrane</location>
        <topology evidence="1">Multi-pass membrane protein</topology>
    </subcellularLocation>
</comment>
<dbReference type="PIRSF" id="PIRSF006603">
    <property type="entry name" value="DinF"/>
    <property type="match status" value="1"/>
</dbReference>
<evidence type="ECO:0000256" key="5">
    <source>
        <dbReference type="ARBA" id="ARBA00022475"/>
    </source>
</evidence>
<dbReference type="GO" id="GO:0015297">
    <property type="term" value="F:antiporter activity"/>
    <property type="evidence" value="ECO:0007669"/>
    <property type="project" value="InterPro"/>
</dbReference>
<evidence type="ECO:0000313" key="11">
    <source>
        <dbReference type="EMBL" id="SMG14656.1"/>
    </source>
</evidence>
<dbReference type="PANTHER" id="PTHR43823:SF3">
    <property type="entry name" value="MULTIDRUG EXPORT PROTEIN MEPA"/>
    <property type="match status" value="1"/>
</dbReference>
<dbReference type="NCBIfam" id="TIGR00797">
    <property type="entry name" value="matE"/>
    <property type="match status" value="1"/>
</dbReference>
<dbReference type="Proteomes" id="UP000193355">
    <property type="component" value="Unassembled WGS sequence"/>
</dbReference>